<organism evidence="2 3">
    <name type="scientific">Luteimonas soli</name>
    <dbReference type="NCBI Taxonomy" id="1648966"/>
    <lineage>
        <taxon>Bacteria</taxon>
        <taxon>Pseudomonadati</taxon>
        <taxon>Pseudomonadota</taxon>
        <taxon>Gammaproteobacteria</taxon>
        <taxon>Lysobacterales</taxon>
        <taxon>Lysobacteraceae</taxon>
        <taxon>Luteimonas</taxon>
    </lineage>
</organism>
<reference evidence="3" key="1">
    <citation type="journal article" date="2019" name="Int. J. Syst. Evol. Microbiol.">
        <title>The Global Catalogue of Microorganisms (GCM) 10K type strain sequencing project: providing services to taxonomists for standard genome sequencing and annotation.</title>
        <authorList>
            <consortium name="The Broad Institute Genomics Platform"/>
            <consortium name="The Broad Institute Genome Sequencing Center for Infectious Disease"/>
            <person name="Wu L."/>
            <person name="Ma J."/>
        </authorList>
    </citation>
    <scope>NUCLEOTIDE SEQUENCE [LARGE SCALE GENOMIC DNA]</scope>
    <source>
        <strain evidence="3">KCTC 42441</strain>
    </source>
</reference>
<name>A0ABV7XNL1_9GAMM</name>
<keyword evidence="3" id="KW-1185">Reference proteome</keyword>
<evidence type="ECO:0000256" key="1">
    <source>
        <dbReference type="SAM" id="SignalP"/>
    </source>
</evidence>
<feature type="chain" id="PRO_5046438090" evidence="1">
    <location>
        <begin position="23"/>
        <end position="72"/>
    </location>
</feature>
<evidence type="ECO:0000313" key="2">
    <source>
        <dbReference type="EMBL" id="MFC3717318.1"/>
    </source>
</evidence>
<dbReference type="EMBL" id="JBHRYA010000011">
    <property type="protein sequence ID" value="MFC3717318.1"/>
    <property type="molecule type" value="Genomic_DNA"/>
</dbReference>
<dbReference type="InterPro" id="IPR046256">
    <property type="entry name" value="DUF6289"/>
</dbReference>
<accession>A0ABV7XNL1</accession>
<protein>
    <submittedName>
        <fullName evidence="2">DUF6289 family protein</fullName>
    </submittedName>
</protein>
<dbReference type="Proteomes" id="UP001595705">
    <property type="component" value="Unassembled WGS sequence"/>
</dbReference>
<evidence type="ECO:0000313" key="3">
    <source>
        <dbReference type="Proteomes" id="UP001595705"/>
    </source>
</evidence>
<keyword evidence="1" id="KW-0732">Signal</keyword>
<dbReference type="Pfam" id="PF19806">
    <property type="entry name" value="DUF6289"/>
    <property type="match status" value="1"/>
</dbReference>
<feature type="signal peptide" evidence="1">
    <location>
        <begin position="1"/>
        <end position="22"/>
    </location>
</feature>
<sequence length="72" mass="7337">MRIKLVIALGLSVALAAGLAIAKPRNGALGVYLDDSGNVVGTFSVSCDGVFGYSGTRTSHPVTNGQLMCNLP</sequence>
<gene>
    <name evidence="2" type="ORF">ACFONC_14300</name>
</gene>
<comment type="caution">
    <text evidence="2">The sequence shown here is derived from an EMBL/GenBank/DDBJ whole genome shotgun (WGS) entry which is preliminary data.</text>
</comment>
<proteinExistence type="predicted"/>
<dbReference type="RefSeq" id="WP_386745186.1">
    <property type="nucleotide sequence ID" value="NZ_JBHRYA010000011.1"/>
</dbReference>